<sequence length="365" mass="42366">MLSMAGRRVLVQSVTSAIPTYTMQSILFPDYVCAAIDRLNRNFLWGSDVANRPHLVNWHSVCLPRTQGGLGIRSAKDNNRALIAKLGWQLLSNPEKPWCRAFIQKYLQHGSFMSCNINSTSSVTWKSILRCRDVLRLGLRWRVGSGEKIRFWQDAWVSDRPLLDAALLPVLEDQIDIPVSHVINPDRTWDFQVLKQLLPKLVVEQISALPLPSFGHQEDGMYWAGSHTGVFSVKIAFHLLQNQSINIHTHSRNWSWIWKLHCVEKIKMFMWLLWRGRLFTNSLSFELHFASSPLCPRCEQDQETPLHLLRDCYYSRLVWEFTPLPANFFNLDFDGWLYQNATSTSSTGESRQLWSMLFLALLWYI</sequence>
<comment type="caution">
    <text evidence="2">The sequence shown here is derived from an EMBL/GenBank/DDBJ whole genome shotgun (WGS) entry which is preliminary data.</text>
</comment>
<keyword evidence="3" id="KW-1185">Reference proteome</keyword>
<organism evidence="2 3">
    <name type="scientific">Rubroshorea leprosula</name>
    <dbReference type="NCBI Taxonomy" id="152421"/>
    <lineage>
        <taxon>Eukaryota</taxon>
        <taxon>Viridiplantae</taxon>
        <taxon>Streptophyta</taxon>
        <taxon>Embryophyta</taxon>
        <taxon>Tracheophyta</taxon>
        <taxon>Spermatophyta</taxon>
        <taxon>Magnoliopsida</taxon>
        <taxon>eudicotyledons</taxon>
        <taxon>Gunneridae</taxon>
        <taxon>Pentapetalae</taxon>
        <taxon>rosids</taxon>
        <taxon>malvids</taxon>
        <taxon>Malvales</taxon>
        <taxon>Dipterocarpaceae</taxon>
        <taxon>Rubroshorea</taxon>
    </lineage>
</organism>
<dbReference type="PANTHER" id="PTHR33116:SF70">
    <property type="entry name" value="NON-LTR RETROELEMENT REVERSE TRANSCRIPTASE-LIKE PROTEIN"/>
    <property type="match status" value="1"/>
</dbReference>
<dbReference type="Pfam" id="PF13966">
    <property type="entry name" value="zf-RVT"/>
    <property type="match status" value="1"/>
</dbReference>
<reference evidence="2 3" key="1">
    <citation type="journal article" date="2021" name="Commun. Biol.">
        <title>The genome of Shorea leprosula (Dipterocarpaceae) highlights the ecological relevance of drought in aseasonal tropical rainforests.</title>
        <authorList>
            <person name="Ng K.K.S."/>
            <person name="Kobayashi M.J."/>
            <person name="Fawcett J.A."/>
            <person name="Hatakeyama M."/>
            <person name="Paape T."/>
            <person name="Ng C.H."/>
            <person name="Ang C.C."/>
            <person name="Tnah L.H."/>
            <person name="Lee C.T."/>
            <person name="Nishiyama T."/>
            <person name="Sese J."/>
            <person name="O'Brien M.J."/>
            <person name="Copetti D."/>
            <person name="Mohd Noor M.I."/>
            <person name="Ong R.C."/>
            <person name="Putra M."/>
            <person name="Sireger I.Z."/>
            <person name="Indrioko S."/>
            <person name="Kosugi Y."/>
            <person name="Izuno A."/>
            <person name="Isagi Y."/>
            <person name="Lee S.L."/>
            <person name="Shimizu K.K."/>
        </authorList>
    </citation>
    <scope>NUCLEOTIDE SEQUENCE [LARGE SCALE GENOMIC DNA]</scope>
    <source>
        <strain evidence="2">214</strain>
    </source>
</reference>
<gene>
    <name evidence="2" type="ORF">SLEP1_g1877</name>
</gene>
<evidence type="ECO:0000313" key="2">
    <source>
        <dbReference type="EMBL" id="GKU87483.1"/>
    </source>
</evidence>
<dbReference type="AlphaFoldDB" id="A0AAV5HF55"/>
<evidence type="ECO:0000259" key="1">
    <source>
        <dbReference type="Pfam" id="PF13966"/>
    </source>
</evidence>
<dbReference type="PANTHER" id="PTHR33116">
    <property type="entry name" value="REVERSE TRANSCRIPTASE ZINC-BINDING DOMAIN-CONTAINING PROTEIN-RELATED-RELATED"/>
    <property type="match status" value="1"/>
</dbReference>
<dbReference type="EMBL" id="BPVZ01000002">
    <property type="protein sequence ID" value="GKU87483.1"/>
    <property type="molecule type" value="Genomic_DNA"/>
</dbReference>
<proteinExistence type="predicted"/>
<name>A0AAV5HF55_9ROSI</name>
<dbReference type="Proteomes" id="UP001054252">
    <property type="component" value="Unassembled WGS sequence"/>
</dbReference>
<feature type="domain" description="Reverse transcriptase zinc-binding" evidence="1">
    <location>
        <begin position="231"/>
        <end position="319"/>
    </location>
</feature>
<accession>A0AAV5HF55</accession>
<dbReference type="InterPro" id="IPR026960">
    <property type="entry name" value="RVT-Znf"/>
</dbReference>
<evidence type="ECO:0000313" key="3">
    <source>
        <dbReference type="Proteomes" id="UP001054252"/>
    </source>
</evidence>
<protein>
    <recommendedName>
        <fullName evidence="1">Reverse transcriptase zinc-binding domain-containing protein</fullName>
    </recommendedName>
</protein>